<evidence type="ECO:0000256" key="2">
    <source>
        <dbReference type="ARBA" id="ARBA00010100"/>
    </source>
</evidence>
<dbReference type="RefSeq" id="WP_154545573.1">
    <property type="nucleotide sequence ID" value="NZ_VUMY01000014.1"/>
</dbReference>
<feature type="transmembrane region" description="Helical" evidence="8">
    <location>
        <begin position="12"/>
        <end position="33"/>
    </location>
</feature>
<keyword evidence="7 8" id="KW-0472">Membrane</keyword>
<evidence type="ECO:0000256" key="1">
    <source>
        <dbReference type="ARBA" id="ARBA00004651"/>
    </source>
</evidence>
<dbReference type="Pfam" id="PF02652">
    <property type="entry name" value="Lactate_perm"/>
    <property type="match status" value="1"/>
</dbReference>
<dbReference type="InterPro" id="IPR003804">
    <property type="entry name" value="Lactate_perm"/>
</dbReference>
<evidence type="ECO:0000256" key="5">
    <source>
        <dbReference type="ARBA" id="ARBA00022692"/>
    </source>
</evidence>
<feature type="transmembrane region" description="Helical" evidence="8">
    <location>
        <begin position="431"/>
        <end position="450"/>
    </location>
</feature>
<feature type="transmembrane region" description="Helical" evidence="8">
    <location>
        <begin position="40"/>
        <end position="59"/>
    </location>
</feature>
<keyword evidence="4 8" id="KW-1003">Cell membrane</keyword>
<feature type="transmembrane region" description="Helical" evidence="8">
    <location>
        <begin position="65"/>
        <end position="89"/>
    </location>
</feature>
<sequence length="545" mass="56401">MFVPDVESVGSLLWLTALVATLPIVGFFALVGAMRMRSHLAGLIALVLGILLAIVAFRMPVDMALSAAALGALNGLIPIVIIVIAAVWLHKLMEATGREVDLQKVFSAVGSGDLRLQAMLIALCFGGLLEGLAGFGVPVAIVAALLMGLGFEPKKAAVIALVANTSPVAYAAFGVPITTAASLMTSGTPTENAADIATYVSVLEPGIAFVMPFMLTLLIDKNHFSQMFPLAFIMGVTEGAGQFLTLRFISFELGGVLPPIVTFLVIALLVRLYQPDTPEEFLTARPGDLRLDRVALAVMPYALVILVLSVGRLVPVVAGALSATDLRVAWPGLAGRVASAVEPETATNTGNVVIPILSQPGVLIAVAAIVTGIVFTFANEGGKYALGWRRVLGELGAAIYSMRFSAATIVEVIALAYVMNISGMVLTIGTLLARTGIAFLVLSPMIGYLGTAVSGSATSANALFAALQETTALQIGLPGAFAVAVNTAGGVIGKLIAPQSLAIAAAAMGEPEKEGELLGEVIGWSLYLLLFAVFFCVVFGLLLLG</sequence>
<evidence type="ECO:0000256" key="7">
    <source>
        <dbReference type="ARBA" id="ARBA00023136"/>
    </source>
</evidence>
<dbReference type="GO" id="GO:0015129">
    <property type="term" value="F:lactate transmembrane transporter activity"/>
    <property type="evidence" value="ECO:0007669"/>
    <property type="project" value="UniProtKB-UniRule"/>
</dbReference>
<evidence type="ECO:0000256" key="3">
    <source>
        <dbReference type="ARBA" id="ARBA00022448"/>
    </source>
</evidence>
<dbReference type="AlphaFoldDB" id="A0A7K0K3Y6"/>
<comment type="similarity">
    <text evidence="2 8">Belongs to the lactate permease family.</text>
</comment>
<reference evidence="9 10" key="1">
    <citation type="submission" date="2019-08" db="EMBL/GenBank/DDBJ databases">
        <title>In-depth cultivation of the pig gut microbiome towards novel bacterial diversity and tailored functional studies.</title>
        <authorList>
            <person name="Wylensek D."/>
            <person name="Hitch T.C.A."/>
            <person name="Clavel T."/>
        </authorList>
    </citation>
    <scope>NUCLEOTIDE SEQUENCE [LARGE SCALE GENOMIC DNA]</scope>
    <source>
        <strain evidence="9 10">RF-GAM-744-WT-7</strain>
    </source>
</reference>
<organism evidence="9 10">
    <name type="scientific">Mobiluncus porci</name>
    <dbReference type="NCBI Taxonomy" id="2652278"/>
    <lineage>
        <taxon>Bacteria</taxon>
        <taxon>Bacillati</taxon>
        <taxon>Actinomycetota</taxon>
        <taxon>Actinomycetes</taxon>
        <taxon>Actinomycetales</taxon>
        <taxon>Actinomycetaceae</taxon>
        <taxon>Mobiluncus</taxon>
    </lineage>
</organism>
<gene>
    <name evidence="9" type="ORF">FYJ63_08030</name>
</gene>
<evidence type="ECO:0000256" key="6">
    <source>
        <dbReference type="ARBA" id="ARBA00022989"/>
    </source>
</evidence>
<feature type="transmembrane region" description="Helical" evidence="8">
    <location>
        <begin position="196"/>
        <end position="215"/>
    </location>
</feature>
<keyword evidence="6 8" id="KW-1133">Transmembrane helix</keyword>
<comment type="subcellular location">
    <subcellularLocation>
        <location evidence="1 8">Cell membrane</location>
        <topology evidence="1 8">Multi-pass membrane protein</topology>
    </subcellularLocation>
</comment>
<keyword evidence="5 8" id="KW-0812">Transmembrane</keyword>
<protein>
    <recommendedName>
        <fullName evidence="8">L-lactate permease</fullName>
    </recommendedName>
</protein>
<feature type="transmembrane region" description="Helical" evidence="8">
    <location>
        <begin position="294"/>
        <end position="314"/>
    </location>
</feature>
<dbReference type="EMBL" id="VUMY01000014">
    <property type="protein sequence ID" value="MST50182.1"/>
    <property type="molecule type" value="Genomic_DNA"/>
</dbReference>
<comment type="caution">
    <text evidence="9">The sequence shown here is derived from an EMBL/GenBank/DDBJ whole genome shotgun (WGS) entry which is preliminary data.</text>
</comment>
<evidence type="ECO:0000256" key="8">
    <source>
        <dbReference type="RuleBase" id="RU365092"/>
    </source>
</evidence>
<evidence type="ECO:0000313" key="10">
    <source>
        <dbReference type="Proteomes" id="UP000442535"/>
    </source>
</evidence>
<dbReference type="PANTHER" id="PTHR30003:SF0">
    <property type="entry name" value="GLYCOLATE PERMEASE GLCA-RELATED"/>
    <property type="match status" value="1"/>
</dbReference>
<dbReference type="GO" id="GO:0005886">
    <property type="term" value="C:plasma membrane"/>
    <property type="evidence" value="ECO:0007669"/>
    <property type="project" value="UniProtKB-SubCell"/>
</dbReference>
<dbReference type="GO" id="GO:0015295">
    <property type="term" value="F:solute:proton symporter activity"/>
    <property type="evidence" value="ECO:0007669"/>
    <property type="project" value="TreeGrafter"/>
</dbReference>
<evidence type="ECO:0000313" key="9">
    <source>
        <dbReference type="EMBL" id="MST50182.1"/>
    </source>
</evidence>
<feature type="transmembrane region" description="Helical" evidence="8">
    <location>
        <begin position="521"/>
        <end position="544"/>
    </location>
</feature>
<name>A0A7K0K3Y6_9ACTO</name>
<feature type="transmembrane region" description="Helical" evidence="8">
    <location>
        <begin position="256"/>
        <end position="274"/>
    </location>
</feature>
<feature type="transmembrane region" description="Helical" evidence="8">
    <location>
        <begin position="167"/>
        <end position="184"/>
    </location>
</feature>
<evidence type="ECO:0000256" key="4">
    <source>
        <dbReference type="ARBA" id="ARBA00022475"/>
    </source>
</evidence>
<feature type="transmembrane region" description="Helical" evidence="8">
    <location>
        <begin position="120"/>
        <end position="147"/>
    </location>
</feature>
<feature type="transmembrane region" description="Helical" evidence="8">
    <location>
        <begin position="361"/>
        <end position="378"/>
    </location>
</feature>
<dbReference type="PANTHER" id="PTHR30003">
    <property type="entry name" value="L-LACTATE PERMEASE"/>
    <property type="match status" value="1"/>
</dbReference>
<keyword evidence="3 8" id="KW-0813">Transport</keyword>
<comment type="function">
    <text evidence="8">Uptake of L-lactate across the membrane. Can also transport D-lactate and glycolate.</text>
</comment>
<proteinExistence type="inferred from homology"/>
<feature type="transmembrane region" description="Helical" evidence="8">
    <location>
        <begin position="398"/>
        <end position="419"/>
    </location>
</feature>
<dbReference type="Proteomes" id="UP000442535">
    <property type="component" value="Unassembled WGS sequence"/>
</dbReference>
<accession>A0A7K0K3Y6</accession>
<keyword evidence="10" id="KW-1185">Reference proteome</keyword>